<dbReference type="SUPFAM" id="SSF51161">
    <property type="entry name" value="Trimeric LpxA-like enzymes"/>
    <property type="match status" value="1"/>
</dbReference>
<dbReference type="RefSeq" id="WP_138002296.1">
    <property type="nucleotide sequence ID" value="NZ_QGQD01000040.1"/>
</dbReference>
<organism evidence="4 5">
    <name type="scientific">Robinsoniella peoriensis</name>
    <dbReference type="NCBI Taxonomy" id="180332"/>
    <lineage>
        <taxon>Bacteria</taxon>
        <taxon>Bacillati</taxon>
        <taxon>Bacillota</taxon>
        <taxon>Clostridia</taxon>
        <taxon>Lachnospirales</taxon>
        <taxon>Lachnospiraceae</taxon>
        <taxon>Robinsoniella</taxon>
    </lineage>
</organism>
<keyword evidence="3" id="KW-0677">Repeat</keyword>
<proteinExistence type="inferred from homology"/>
<comment type="similarity">
    <text evidence="1">Belongs to the transferase hexapeptide repeat family.</text>
</comment>
<dbReference type="PANTHER" id="PTHR23416:SF23">
    <property type="entry name" value="ACETYLTRANSFERASE C18B11.09C-RELATED"/>
    <property type="match status" value="1"/>
</dbReference>
<evidence type="ECO:0000256" key="1">
    <source>
        <dbReference type="ARBA" id="ARBA00007274"/>
    </source>
</evidence>
<dbReference type="InterPro" id="IPR051159">
    <property type="entry name" value="Hexapeptide_acetyltransf"/>
</dbReference>
<keyword evidence="5" id="KW-1185">Reference proteome</keyword>
<keyword evidence="2 4" id="KW-0808">Transferase</keyword>
<name>A0A4U8Q8Q9_9FIRM</name>
<dbReference type="EMBL" id="QGQD01000040">
    <property type="protein sequence ID" value="TLD01355.1"/>
    <property type="molecule type" value="Genomic_DNA"/>
</dbReference>
<evidence type="ECO:0000313" key="4">
    <source>
        <dbReference type="EMBL" id="TLD01355.1"/>
    </source>
</evidence>
<dbReference type="Proteomes" id="UP000306509">
    <property type="component" value="Unassembled WGS sequence"/>
</dbReference>
<accession>A0A4U8Q8Q9</accession>
<dbReference type="GO" id="GO:0008925">
    <property type="term" value="F:maltose O-acetyltransferase activity"/>
    <property type="evidence" value="ECO:0007669"/>
    <property type="project" value="UniProtKB-EC"/>
</dbReference>
<dbReference type="EC" id="2.3.1.79" evidence="4"/>
<evidence type="ECO:0000313" key="5">
    <source>
        <dbReference type="Proteomes" id="UP000306509"/>
    </source>
</evidence>
<evidence type="ECO:0000256" key="3">
    <source>
        <dbReference type="ARBA" id="ARBA00022737"/>
    </source>
</evidence>
<dbReference type="AlphaFoldDB" id="A0A4U8Q8Q9"/>
<dbReference type="Gene3D" id="2.160.10.10">
    <property type="entry name" value="Hexapeptide repeat proteins"/>
    <property type="match status" value="1"/>
</dbReference>
<sequence>MTTHKKSLGNDMPKLLKCIYYAITLFGNVVVNKIPSRHLRKWFYYLLGAEIGKNTVLCRRVEVLLPRGLCIANNVAVGWFAELDARGGITINHDTNISSHVKLITGSHDVDDPDYTADFEPISVGHHCWIGTAAIVLQGVSIGDGAVIAAGAVVTKDIPSYEVWGGVPAKFIRKRETVDSYHVNGSPILH</sequence>
<dbReference type="InterPro" id="IPR018357">
    <property type="entry name" value="Hexapep_transf_CS"/>
</dbReference>
<dbReference type="GO" id="GO:0005829">
    <property type="term" value="C:cytosol"/>
    <property type="evidence" value="ECO:0007669"/>
    <property type="project" value="TreeGrafter"/>
</dbReference>
<evidence type="ECO:0000256" key="2">
    <source>
        <dbReference type="ARBA" id="ARBA00022679"/>
    </source>
</evidence>
<dbReference type="Pfam" id="PF14602">
    <property type="entry name" value="Hexapep_2"/>
    <property type="match status" value="1"/>
</dbReference>
<dbReference type="PANTHER" id="PTHR23416">
    <property type="entry name" value="SIALIC ACID SYNTHASE-RELATED"/>
    <property type="match status" value="1"/>
</dbReference>
<reference evidence="4 5" key="1">
    <citation type="journal article" date="2019" name="Anaerobe">
        <title>Detection of Robinsoniella peoriensis in multiple bone samples of a trauma patient.</title>
        <authorList>
            <person name="Schrottner P."/>
            <person name="Hartwich K."/>
            <person name="Bunk B."/>
            <person name="Schober I."/>
            <person name="Helbig S."/>
            <person name="Rudolph W.W."/>
            <person name="Gunzer F."/>
        </authorList>
    </citation>
    <scope>NUCLEOTIDE SEQUENCE [LARGE SCALE GENOMIC DNA]</scope>
    <source>
        <strain evidence="4 5">DSM 106044</strain>
    </source>
</reference>
<dbReference type="InterPro" id="IPR001451">
    <property type="entry name" value="Hexapep"/>
</dbReference>
<gene>
    <name evidence="4" type="primary">maa</name>
    <name evidence="4" type="ORF">DSM106044_01737</name>
</gene>
<keyword evidence="4" id="KW-0012">Acyltransferase</keyword>
<protein>
    <submittedName>
        <fullName evidence="4">Maltose O-acetyltransferase</fullName>
        <ecNumber evidence="4">2.3.1.79</ecNumber>
    </submittedName>
</protein>
<dbReference type="PROSITE" id="PS00101">
    <property type="entry name" value="HEXAPEP_TRANSFERASES"/>
    <property type="match status" value="1"/>
</dbReference>
<dbReference type="InterPro" id="IPR011004">
    <property type="entry name" value="Trimer_LpxA-like_sf"/>
</dbReference>
<dbReference type="CDD" id="cd04647">
    <property type="entry name" value="LbH_MAT_like"/>
    <property type="match status" value="1"/>
</dbReference>
<comment type="caution">
    <text evidence="4">The sequence shown here is derived from an EMBL/GenBank/DDBJ whole genome shotgun (WGS) entry which is preliminary data.</text>
</comment>